<protein>
    <recommendedName>
        <fullName evidence="2">Anti-sigma factor</fullName>
    </recommendedName>
</protein>
<gene>
    <name evidence="1" type="ORF">IDM36_16985</name>
</gene>
<proteinExistence type="predicted"/>
<reference evidence="1" key="1">
    <citation type="submission" date="2020-09" db="EMBL/GenBank/DDBJ databases">
        <title>First Report of a novel Colistin-Resistant species of Enterobacter cloacae complex Producing MCR-5 isolated from hospital sewage water.</title>
        <authorList>
            <person name="Zhou K."/>
        </authorList>
    </citation>
    <scope>NUCLEOTIDE SEQUENCE [LARGE SCALE GENOMIC DNA]</scope>
    <source>
        <strain evidence="1">HSW1412</strain>
    </source>
</reference>
<evidence type="ECO:0008006" key="2">
    <source>
        <dbReference type="Google" id="ProtNLM"/>
    </source>
</evidence>
<organism evidence="1">
    <name type="scientific">Enterobacter mori</name>
    <dbReference type="NCBI Taxonomy" id="539813"/>
    <lineage>
        <taxon>Bacteria</taxon>
        <taxon>Pseudomonadati</taxon>
        <taxon>Pseudomonadota</taxon>
        <taxon>Gammaproteobacteria</taxon>
        <taxon>Enterobacterales</taxon>
        <taxon>Enterobacteriaceae</taxon>
        <taxon>Enterobacter</taxon>
    </lineage>
</organism>
<dbReference type="AlphaFoldDB" id="A0A7T0DU56"/>
<sequence length="262" mass="29605">MKPIRFAPPYNDDAIVTWLDGEMESEDARQFEQCLRGDTQLSARTAELMKSHQDYKSAFASWLNDAPLARMQARLEQHLAEHPEPRASVSRRALIAASLSFLVLGSGLGYLVRPASEKQDENEQIRDLEAQYMSLYSAETLVDVDSGAALLQKGLTRTMQDLGLQLNEQQLMLPGAELKMVRILRYERTSIAQIAWLHNDYGPMALCISATEQGKTTPVQAEKRYNMNIAWWNRRGHQFVLIGRNPASQLQETAQALLRMIG</sequence>
<name>A0A7T0DU56_9ENTR</name>
<evidence type="ECO:0000313" key="1">
    <source>
        <dbReference type="EMBL" id="QPJ99580.1"/>
    </source>
</evidence>
<dbReference type="EMBL" id="CP061801">
    <property type="protein sequence ID" value="QPJ99580.1"/>
    <property type="molecule type" value="Genomic_DNA"/>
</dbReference>
<accession>A0A7T0DU56</accession>